<accession>A0A0K2ZT70</accession>
<dbReference type="EMBL" id="CXOJ01000041">
    <property type="protein sequence ID" value="CTP88217.1"/>
    <property type="molecule type" value="Genomic_DNA"/>
</dbReference>
<protein>
    <recommendedName>
        <fullName evidence="4">Secreted protein</fullName>
    </recommendedName>
</protein>
<dbReference type="AlphaFoldDB" id="A0A0K2ZT70"/>
<feature type="chain" id="PRO_5005492979" description="Secreted protein" evidence="1">
    <location>
        <begin position="28"/>
        <end position="157"/>
    </location>
</feature>
<evidence type="ECO:0000256" key="1">
    <source>
        <dbReference type="SAM" id="SignalP"/>
    </source>
</evidence>
<sequence length="157" mass="16951">MQINRVRTGGLVLAVAMAAALPMQAMAKKHSGTPSWMNADGEVTNSSQVEAGYGETVKGVNDYEGEITGKPAPGSKFTQLKMGMPMKQVTDLIGEPTDQGSYVTGKAFIPFFYGGDRYRYELAYKGQGRLVFAGKSMGSGGNLIWIIHNKNDSGYRE</sequence>
<organism evidence="2 3">
    <name type="scientific">Xanthomonas graminis pv. phlei</name>
    <dbReference type="NCBI Taxonomy" id="487906"/>
    <lineage>
        <taxon>Bacteria</taxon>
        <taxon>Pseudomonadati</taxon>
        <taxon>Pseudomonadota</taxon>
        <taxon>Gammaproteobacteria</taxon>
        <taxon>Lysobacterales</taxon>
        <taxon>Lysobacteraceae</taxon>
        <taxon>Xanthomonas</taxon>
        <taxon>Xanthomonas translucens group</taxon>
        <taxon>Xanthomonas graminis</taxon>
    </lineage>
</organism>
<evidence type="ECO:0008006" key="4">
    <source>
        <dbReference type="Google" id="ProtNLM"/>
    </source>
</evidence>
<keyword evidence="1" id="KW-0732">Signal</keyword>
<name>A0A0K2ZT70_9XANT</name>
<dbReference type="Proteomes" id="UP000045978">
    <property type="component" value="Unassembled WGS sequence"/>
</dbReference>
<reference evidence="2 3" key="1">
    <citation type="submission" date="2015-07" db="EMBL/GenBank/DDBJ databases">
        <authorList>
            <person name="Noorani M."/>
        </authorList>
    </citation>
    <scope>NUCLEOTIDE SEQUENCE [LARGE SCALE GENOMIC DNA]</scope>
    <source>
        <strain evidence="2">LMG730</strain>
    </source>
</reference>
<proteinExistence type="predicted"/>
<dbReference type="RefSeq" id="WP_053838238.1">
    <property type="nucleotide sequence ID" value="NZ_CP076251.1"/>
</dbReference>
<evidence type="ECO:0000313" key="2">
    <source>
        <dbReference type="EMBL" id="CTP88217.1"/>
    </source>
</evidence>
<feature type="signal peptide" evidence="1">
    <location>
        <begin position="1"/>
        <end position="27"/>
    </location>
</feature>
<evidence type="ECO:0000313" key="3">
    <source>
        <dbReference type="Proteomes" id="UP000045978"/>
    </source>
</evidence>
<gene>
    <name evidence="2" type="ORF">XTPLMG730_2067</name>
</gene>